<evidence type="ECO:0000259" key="7">
    <source>
        <dbReference type="PROSITE" id="PS50112"/>
    </source>
</evidence>
<dbReference type="EC" id="2.7.13.3" evidence="2"/>
<keyword evidence="3" id="KW-0597">Phosphoprotein</keyword>
<dbReference type="SMART" id="SM00387">
    <property type="entry name" value="HATPase_c"/>
    <property type="match status" value="1"/>
</dbReference>
<evidence type="ECO:0000313" key="8">
    <source>
        <dbReference type="EMBL" id="ELR72027.1"/>
    </source>
</evidence>
<dbReference type="PRINTS" id="PR00344">
    <property type="entry name" value="BCTRLSENSOR"/>
</dbReference>
<dbReference type="PANTHER" id="PTHR43304:SF1">
    <property type="entry name" value="PAC DOMAIN-CONTAINING PROTEIN"/>
    <property type="match status" value="1"/>
</dbReference>
<dbReference type="GO" id="GO:0000155">
    <property type="term" value="F:phosphorelay sensor kinase activity"/>
    <property type="evidence" value="ECO:0007669"/>
    <property type="project" value="InterPro"/>
</dbReference>
<evidence type="ECO:0000256" key="2">
    <source>
        <dbReference type="ARBA" id="ARBA00012438"/>
    </source>
</evidence>
<keyword evidence="4" id="KW-0808">Transferase</keyword>
<dbReference type="Gene3D" id="1.10.287.130">
    <property type="match status" value="1"/>
</dbReference>
<evidence type="ECO:0000256" key="3">
    <source>
        <dbReference type="ARBA" id="ARBA00022553"/>
    </source>
</evidence>
<dbReference type="InterPro" id="IPR000014">
    <property type="entry name" value="PAS"/>
</dbReference>
<dbReference type="NCBIfam" id="TIGR00229">
    <property type="entry name" value="sensory_box"/>
    <property type="match status" value="1"/>
</dbReference>
<dbReference type="RefSeq" id="WP_009579469.1">
    <property type="nucleotide sequence ID" value="NZ_AMZN01000029.1"/>
</dbReference>
<dbReference type="InterPro" id="IPR036890">
    <property type="entry name" value="HATPase_C_sf"/>
</dbReference>
<dbReference type="CDD" id="cd00130">
    <property type="entry name" value="PAS"/>
    <property type="match status" value="1"/>
</dbReference>
<dbReference type="InterPro" id="IPR003661">
    <property type="entry name" value="HisK_dim/P_dom"/>
</dbReference>
<dbReference type="CDD" id="cd00075">
    <property type="entry name" value="HATPase"/>
    <property type="match status" value="1"/>
</dbReference>
<name>L8JXS2_9BACT</name>
<evidence type="ECO:0000259" key="6">
    <source>
        <dbReference type="PROSITE" id="PS50109"/>
    </source>
</evidence>
<dbReference type="EMBL" id="AMZN01000029">
    <property type="protein sequence ID" value="ELR72027.1"/>
    <property type="molecule type" value="Genomic_DNA"/>
</dbReference>
<dbReference type="Gene3D" id="3.30.450.20">
    <property type="entry name" value="PAS domain"/>
    <property type="match status" value="1"/>
</dbReference>
<evidence type="ECO:0000256" key="5">
    <source>
        <dbReference type="ARBA" id="ARBA00022777"/>
    </source>
</evidence>
<dbReference type="SUPFAM" id="SSF47384">
    <property type="entry name" value="Homodimeric domain of signal transducing histidine kinase"/>
    <property type="match status" value="1"/>
</dbReference>
<dbReference type="InterPro" id="IPR013655">
    <property type="entry name" value="PAS_fold_3"/>
</dbReference>
<dbReference type="PROSITE" id="PS50109">
    <property type="entry name" value="HIS_KIN"/>
    <property type="match status" value="1"/>
</dbReference>
<keyword evidence="5" id="KW-0418">Kinase</keyword>
<dbReference type="PROSITE" id="PS50112">
    <property type="entry name" value="PAS"/>
    <property type="match status" value="1"/>
</dbReference>
<dbReference type="OrthoDB" id="890870at2"/>
<dbReference type="SUPFAM" id="SSF55785">
    <property type="entry name" value="PYP-like sensor domain (PAS domain)"/>
    <property type="match status" value="1"/>
</dbReference>
<dbReference type="PATRIC" id="fig|1237149.3.peg.1976"/>
<dbReference type="CDD" id="cd00082">
    <property type="entry name" value="HisKA"/>
    <property type="match status" value="1"/>
</dbReference>
<sequence>MGKTDFNYQLLFDLSPDLLCIAGYDGYFKRINPAVSQALGYTMEELYSRPINDFVYDDDKQVTADMRQKLTESVPLLNFENRYITKSGEIVWLAWTAYPVHSQQLIFAIAKNVTHKKREEEKRNSLLANLSQANRDLKQLTYTTSHDLRSPVNNLLAIISLIDISRVKDQKTVELLEILKLSGSKLQQTLNSYVDVLSEKHRLHAAMEEVSFAEILQGVLDDIGTLIRSSNTTIHADFSGWETVMFNRAYLESIFLNLITNAIKYSVPGRPPVVSIYSTQEGSKKQLIVADNGQGFDLEKVKDKIFGLGQKFHQHSDSKGIGLYLVHSHVTDMGGQIHVESRVNEGTKFVITFRD</sequence>
<protein>
    <recommendedName>
        <fullName evidence="2">histidine kinase</fullName>
        <ecNumber evidence="2">2.7.13.3</ecNumber>
    </recommendedName>
</protein>
<evidence type="ECO:0000313" key="9">
    <source>
        <dbReference type="Proteomes" id="UP000011135"/>
    </source>
</evidence>
<dbReference type="Proteomes" id="UP000011135">
    <property type="component" value="Unassembled WGS sequence"/>
</dbReference>
<comment type="caution">
    <text evidence="8">The sequence shown here is derived from an EMBL/GenBank/DDBJ whole genome shotgun (WGS) entry which is preliminary data.</text>
</comment>
<dbReference type="Pfam" id="PF08447">
    <property type="entry name" value="PAS_3"/>
    <property type="match status" value="1"/>
</dbReference>
<dbReference type="InterPro" id="IPR004358">
    <property type="entry name" value="Sig_transdc_His_kin-like_C"/>
</dbReference>
<dbReference type="STRING" id="1237149.C900_02022"/>
<organism evidence="8 9">
    <name type="scientific">Fulvivirga imtechensis AK7</name>
    <dbReference type="NCBI Taxonomy" id="1237149"/>
    <lineage>
        <taxon>Bacteria</taxon>
        <taxon>Pseudomonadati</taxon>
        <taxon>Bacteroidota</taxon>
        <taxon>Cytophagia</taxon>
        <taxon>Cytophagales</taxon>
        <taxon>Fulvivirgaceae</taxon>
        <taxon>Fulvivirga</taxon>
    </lineage>
</organism>
<dbReference type="InterPro" id="IPR036097">
    <property type="entry name" value="HisK_dim/P_sf"/>
</dbReference>
<evidence type="ECO:0000256" key="1">
    <source>
        <dbReference type="ARBA" id="ARBA00000085"/>
    </source>
</evidence>
<dbReference type="InterPro" id="IPR003594">
    <property type="entry name" value="HATPase_dom"/>
</dbReference>
<dbReference type="eggNOG" id="COG4251">
    <property type="taxonomic scope" value="Bacteria"/>
</dbReference>
<gene>
    <name evidence="8" type="ORF">C900_02022</name>
</gene>
<feature type="domain" description="PAS" evidence="7">
    <location>
        <begin position="4"/>
        <end position="74"/>
    </location>
</feature>
<comment type="catalytic activity">
    <reaction evidence="1">
        <text>ATP + protein L-histidine = ADP + protein N-phospho-L-histidine.</text>
        <dbReference type="EC" id="2.7.13.3"/>
    </reaction>
</comment>
<evidence type="ECO:0000256" key="4">
    <source>
        <dbReference type="ARBA" id="ARBA00022679"/>
    </source>
</evidence>
<dbReference type="Pfam" id="PF02518">
    <property type="entry name" value="HATPase_c"/>
    <property type="match status" value="1"/>
</dbReference>
<dbReference type="SUPFAM" id="SSF55874">
    <property type="entry name" value="ATPase domain of HSP90 chaperone/DNA topoisomerase II/histidine kinase"/>
    <property type="match status" value="1"/>
</dbReference>
<dbReference type="SMART" id="SM00091">
    <property type="entry name" value="PAS"/>
    <property type="match status" value="1"/>
</dbReference>
<dbReference type="AlphaFoldDB" id="L8JXS2"/>
<feature type="domain" description="Histidine kinase" evidence="6">
    <location>
        <begin position="143"/>
        <end position="355"/>
    </location>
</feature>
<dbReference type="PANTHER" id="PTHR43304">
    <property type="entry name" value="PHYTOCHROME-LIKE PROTEIN CPH1"/>
    <property type="match status" value="1"/>
</dbReference>
<proteinExistence type="predicted"/>
<dbReference type="InterPro" id="IPR005467">
    <property type="entry name" value="His_kinase_dom"/>
</dbReference>
<dbReference type="InterPro" id="IPR035965">
    <property type="entry name" value="PAS-like_dom_sf"/>
</dbReference>
<dbReference type="Gene3D" id="3.30.565.10">
    <property type="entry name" value="Histidine kinase-like ATPase, C-terminal domain"/>
    <property type="match status" value="1"/>
</dbReference>
<keyword evidence="9" id="KW-1185">Reference proteome</keyword>
<accession>L8JXS2</accession>
<dbReference type="InterPro" id="IPR052162">
    <property type="entry name" value="Sensor_kinase/Photoreceptor"/>
</dbReference>
<reference evidence="8 9" key="1">
    <citation type="submission" date="2012-12" db="EMBL/GenBank/DDBJ databases">
        <title>Genome assembly of Fulvivirga imtechensis AK7.</title>
        <authorList>
            <person name="Nupur N."/>
            <person name="Khatri I."/>
            <person name="Kumar R."/>
            <person name="Subramanian S."/>
            <person name="Pinnaka A."/>
        </authorList>
    </citation>
    <scope>NUCLEOTIDE SEQUENCE [LARGE SCALE GENOMIC DNA]</scope>
    <source>
        <strain evidence="8 9">AK7</strain>
    </source>
</reference>